<reference evidence="1 2" key="1">
    <citation type="submission" date="2016-03" db="EMBL/GenBank/DDBJ databases">
        <title>Whole genome sequencing of Grifola frondosa 9006-11.</title>
        <authorList>
            <person name="Min B."/>
            <person name="Park H."/>
            <person name="Kim J.-G."/>
            <person name="Cho H."/>
            <person name="Oh Y.-L."/>
            <person name="Kong W.-S."/>
            <person name="Choi I.-G."/>
        </authorList>
    </citation>
    <scope>NUCLEOTIDE SEQUENCE [LARGE SCALE GENOMIC DNA]</scope>
    <source>
        <strain evidence="1 2">9006-11</strain>
    </source>
</reference>
<dbReference type="AlphaFoldDB" id="A0A1C7M3L7"/>
<proteinExistence type="predicted"/>
<sequence>MQWWKLIDPLALDLVTYLPDLESWGRNQRLSLAGTMPPRMQGPTRMHGQNLAVLVSRIYYRLPTPPTVYCRLKHCTPTSSRSPCSPLGSASSSLYRTLPPSAWNITSASSTTARTSAPANFAVAGTITSNLLYLDGLKCVHVVMRAEATRTRATAAVRPCKFAAATMETTHKFEGEVDV</sequence>
<keyword evidence="2" id="KW-1185">Reference proteome</keyword>
<comment type="caution">
    <text evidence="1">The sequence shown here is derived from an EMBL/GenBank/DDBJ whole genome shotgun (WGS) entry which is preliminary data.</text>
</comment>
<organism evidence="1 2">
    <name type="scientific">Grifola frondosa</name>
    <name type="common">Maitake</name>
    <name type="synonym">Polyporus frondosus</name>
    <dbReference type="NCBI Taxonomy" id="5627"/>
    <lineage>
        <taxon>Eukaryota</taxon>
        <taxon>Fungi</taxon>
        <taxon>Dikarya</taxon>
        <taxon>Basidiomycota</taxon>
        <taxon>Agaricomycotina</taxon>
        <taxon>Agaricomycetes</taxon>
        <taxon>Polyporales</taxon>
        <taxon>Grifolaceae</taxon>
        <taxon>Grifola</taxon>
    </lineage>
</organism>
<evidence type="ECO:0000313" key="1">
    <source>
        <dbReference type="EMBL" id="OBZ71530.1"/>
    </source>
</evidence>
<dbReference type="EMBL" id="LUGG01000011">
    <property type="protein sequence ID" value="OBZ71530.1"/>
    <property type="molecule type" value="Genomic_DNA"/>
</dbReference>
<accession>A0A1C7M3L7</accession>
<evidence type="ECO:0000313" key="2">
    <source>
        <dbReference type="Proteomes" id="UP000092993"/>
    </source>
</evidence>
<protein>
    <submittedName>
        <fullName evidence="1">Uncharacterized protein</fullName>
    </submittedName>
</protein>
<name>A0A1C7M3L7_GRIFR</name>
<dbReference type="Proteomes" id="UP000092993">
    <property type="component" value="Unassembled WGS sequence"/>
</dbReference>
<gene>
    <name evidence="1" type="ORF">A0H81_08524</name>
</gene>